<dbReference type="GO" id="GO:0005886">
    <property type="term" value="C:plasma membrane"/>
    <property type="evidence" value="ECO:0007669"/>
    <property type="project" value="TreeGrafter"/>
</dbReference>
<accession>A0A8S1S8G5</accession>
<keyword evidence="3" id="KW-1185">Reference proteome</keyword>
<feature type="transmembrane region" description="Helical" evidence="1">
    <location>
        <begin position="321"/>
        <end position="340"/>
    </location>
</feature>
<keyword evidence="1" id="KW-0812">Transmembrane</keyword>
<organism evidence="2 3">
    <name type="scientific">Paramecium pentaurelia</name>
    <dbReference type="NCBI Taxonomy" id="43138"/>
    <lineage>
        <taxon>Eukaryota</taxon>
        <taxon>Sar</taxon>
        <taxon>Alveolata</taxon>
        <taxon>Ciliophora</taxon>
        <taxon>Intramacronucleata</taxon>
        <taxon>Oligohymenophorea</taxon>
        <taxon>Peniculida</taxon>
        <taxon>Parameciidae</taxon>
        <taxon>Paramecium</taxon>
    </lineage>
</organism>
<evidence type="ECO:0000313" key="3">
    <source>
        <dbReference type="Proteomes" id="UP000689195"/>
    </source>
</evidence>
<dbReference type="GO" id="GO:0140326">
    <property type="term" value="F:ATPase-coupled intramembrane lipid transporter activity"/>
    <property type="evidence" value="ECO:0007669"/>
    <property type="project" value="TreeGrafter"/>
</dbReference>
<dbReference type="PANTHER" id="PTHR24092:SF150">
    <property type="entry name" value="PHOSPHOLIPID-TRANSPORTING ATPASE"/>
    <property type="match status" value="1"/>
</dbReference>
<dbReference type="EMBL" id="CAJJDO010000005">
    <property type="protein sequence ID" value="CAD8136546.1"/>
    <property type="molecule type" value="Genomic_DNA"/>
</dbReference>
<comment type="caution">
    <text evidence="2">The sequence shown here is derived from an EMBL/GenBank/DDBJ whole genome shotgun (WGS) entry which is preliminary data.</text>
</comment>
<dbReference type="Proteomes" id="UP000689195">
    <property type="component" value="Unassembled WGS sequence"/>
</dbReference>
<evidence type="ECO:0000313" key="2">
    <source>
        <dbReference type="EMBL" id="CAD8136546.1"/>
    </source>
</evidence>
<feature type="transmembrane region" description="Helical" evidence="1">
    <location>
        <begin position="78"/>
        <end position="97"/>
    </location>
</feature>
<gene>
    <name evidence="2" type="ORF">PPENT_87.1.T0050204</name>
</gene>
<dbReference type="GO" id="GO:0045332">
    <property type="term" value="P:phospholipid translocation"/>
    <property type="evidence" value="ECO:0007669"/>
    <property type="project" value="TreeGrafter"/>
</dbReference>
<keyword evidence="1" id="KW-1133">Transmembrane helix</keyword>
<reference evidence="2" key="1">
    <citation type="submission" date="2021-01" db="EMBL/GenBank/DDBJ databases">
        <authorList>
            <consortium name="Genoscope - CEA"/>
            <person name="William W."/>
        </authorList>
    </citation>
    <scope>NUCLEOTIDE SEQUENCE</scope>
</reference>
<keyword evidence="1" id="KW-0472">Membrane</keyword>
<dbReference type="AlphaFoldDB" id="A0A8S1S8G5"/>
<name>A0A8S1S8G5_9CILI</name>
<feature type="transmembrane region" description="Helical" evidence="1">
    <location>
        <begin position="103"/>
        <end position="126"/>
    </location>
</feature>
<protein>
    <submittedName>
        <fullName evidence="2">Uncharacterized protein</fullName>
    </submittedName>
</protein>
<proteinExistence type="predicted"/>
<dbReference type="PANTHER" id="PTHR24092">
    <property type="entry name" value="PROBABLE PHOSPHOLIPID-TRANSPORTING ATPASE"/>
    <property type="match status" value="1"/>
</dbReference>
<evidence type="ECO:0000256" key="1">
    <source>
        <dbReference type="SAM" id="Phobius"/>
    </source>
</evidence>
<sequence length="1078" mass="126823">MTIIHRFISYCYLWLPKQIQKSVQKTLFQQQENGQVYKIEFSNGEVQKIINFENTINYIQFVGSFLVIKKVIDLIKRVENQILLILLVIALSGKTYYQDFTEQIIVFYSLICYFLDKLQYLVNLLLISHKLRKQQSIVNNSKCRIFSKFPNISDEEIQKMEEKNQDYLEFKSYKSIKWSELQLGDIVCLKRGKQSPADLLILDSSQEELLVDFNVRTACSCTFVNINQNTKGNIMDFITKLNGQISFSIQESPVGSIKLKNDPKATSFNIKNMIMKGETLERVDWIFGMAIRVGDDCCYVQTNVKKQNYSLKSWLVEFQTYICYFCWILFSICFISNMVYSSFFLDEYFFKSLTYCLLIFPQNLLLLEKICYFFIIIKNNESFYKEQQKVKNKDKVKKQQKLRINDYPVVLKSQNDRKILMPIEKYFNLPLLSFQRSTQLLGFKSHNQNQTGFMILTSQNILDLIKTDIIILDNPKFLFKVKPKVVLLVENFKIYHFNHNKLKNLIKNASPKQKTNCDKLLIDTNRQQTQDEMKTLDIDLLISEKRVPDLRNCSDILFASNQIQKIGNLKEKQQIDQKQNDTKLNNGLGKKKSARYIFDSSFVKHQQNSNQIFDNSKDASNHNISQSFQSSQIGLQKQRSQFIKPGTIIKQNPNFIQQSQKRINDLNSDRIISENYNEQDFIDILYSQDDRIYNEILVMMLLTNSIVSVFNEKLNKLEFIFENRYDESILQFCELLDYSLICSTEQENNRQEINSRTIIKKVISIGSSSKVFEVLTFLEPTENRKHTLSVLVRDPESFLLDEGALLYTRIETNNQSENKYHENLQEMSWDGLKTFLFQKRQLGYAQTNDILKKLSAISETYGNRSHEIEKLFIELESKSEPIFTIGISSTKQKLLQNSSQELIQDQLNQERIFFTLQNYNIKLCIIIPDSFDDLMLFLRTYSIIQTKDQIIEFKEKDSQQLQYKFRQHLQNLMSYNISNYNDNFIIVSSEAFDSILKDEYLKYHFVFIFQMSGGLGAYQFTSRQKGKLAKILSKINTKILSVGNSLDDEYLFTQLKKNRKYQCQILNMQLQIQNNYQK</sequence>